<feature type="region of interest" description="Disordered" evidence="1">
    <location>
        <begin position="50"/>
        <end position="215"/>
    </location>
</feature>
<dbReference type="OrthoDB" id="5909324at2759"/>
<sequence>MFPRRSRSKTPGGNAKEGLYVQTFKPLPSIHSKQRINMLKNKTTVNAFHSSHSAGVAGKGINTSAPTTTTQSVPKPRVVPTQTSSQQTPRAPVVHPQTARPSGAAGVQSSNSMGRQNVRKGPPSDPRLQSAPKPRGTPLVHEATYLQRGDQRTVEPPITQSAPRPRVVPPQTSTHQTTRTAVVHSQAARPVTSAVQPSNSIGTTTQSAPKPRESPLVHEAAYLQRGDQRTVEVTTQSPPFKRQNHSPQLPSTPTIQQNNVAGQQQEGQGSLTPQQNSGEILKFIQTISDQNDLVKEINHHYQIVVPEKMKMISEITEKLAKFAEAVKTRI</sequence>
<evidence type="ECO:0000313" key="2">
    <source>
        <dbReference type="EMBL" id="CAD2129411.1"/>
    </source>
</evidence>
<protein>
    <submittedName>
        <fullName evidence="2">Uncharacterized protein</fullName>
    </submittedName>
</protein>
<feature type="compositionally biased region" description="Polar residues" evidence="1">
    <location>
        <begin position="170"/>
        <end position="180"/>
    </location>
</feature>
<reference evidence="2 3" key="1">
    <citation type="submission" date="2020-08" db="EMBL/GenBank/DDBJ databases">
        <authorList>
            <person name="Koutsovoulos G."/>
            <person name="Danchin GJ E."/>
        </authorList>
    </citation>
    <scope>NUCLEOTIDE SEQUENCE [LARGE SCALE GENOMIC DNA]</scope>
</reference>
<evidence type="ECO:0000313" key="3">
    <source>
        <dbReference type="Proteomes" id="UP000580250"/>
    </source>
</evidence>
<dbReference type="EMBL" id="CAJEWN010000008">
    <property type="protein sequence ID" value="CAD2129411.1"/>
    <property type="molecule type" value="Genomic_DNA"/>
</dbReference>
<evidence type="ECO:0000256" key="1">
    <source>
        <dbReference type="SAM" id="MobiDB-lite"/>
    </source>
</evidence>
<comment type="caution">
    <text evidence="2">The sequence shown here is derived from an EMBL/GenBank/DDBJ whole genome shotgun (WGS) entry which is preliminary data.</text>
</comment>
<feature type="compositionally biased region" description="Polar residues" evidence="1">
    <location>
        <begin position="193"/>
        <end position="208"/>
    </location>
</feature>
<dbReference type="Proteomes" id="UP000580250">
    <property type="component" value="Unassembled WGS sequence"/>
</dbReference>
<dbReference type="AlphaFoldDB" id="A0A6V7TNR1"/>
<feature type="region of interest" description="Disordered" evidence="1">
    <location>
        <begin position="227"/>
        <end position="274"/>
    </location>
</feature>
<proteinExistence type="predicted"/>
<organism evidence="2 3">
    <name type="scientific">Meloidogyne enterolobii</name>
    <name type="common">Root-knot nematode worm</name>
    <name type="synonym">Meloidogyne mayaguensis</name>
    <dbReference type="NCBI Taxonomy" id="390850"/>
    <lineage>
        <taxon>Eukaryota</taxon>
        <taxon>Metazoa</taxon>
        <taxon>Ecdysozoa</taxon>
        <taxon>Nematoda</taxon>
        <taxon>Chromadorea</taxon>
        <taxon>Rhabditida</taxon>
        <taxon>Tylenchina</taxon>
        <taxon>Tylenchomorpha</taxon>
        <taxon>Tylenchoidea</taxon>
        <taxon>Meloidogynidae</taxon>
        <taxon>Meloidogyninae</taxon>
        <taxon>Meloidogyne</taxon>
    </lineage>
</organism>
<name>A0A6V7TNR1_MELEN</name>
<feature type="compositionally biased region" description="Polar residues" evidence="1">
    <location>
        <begin position="61"/>
        <end position="73"/>
    </location>
</feature>
<gene>
    <name evidence="2" type="ORF">MENT_LOCUS2586</name>
</gene>
<feature type="compositionally biased region" description="Polar residues" evidence="1">
    <location>
        <begin position="245"/>
        <end position="274"/>
    </location>
</feature>
<feature type="region of interest" description="Disordered" evidence="1">
    <location>
        <begin position="1"/>
        <end position="20"/>
    </location>
</feature>
<accession>A0A6V7TNR1</accession>
<feature type="compositionally biased region" description="Polar residues" evidence="1">
    <location>
        <begin position="80"/>
        <end position="89"/>
    </location>
</feature>